<dbReference type="Proteomes" id="UP001177260">
    <property type="component" value="Unassembled WGS sequence"/>
</dbReference>
<reference evidence="1 2" key="1">
    <citation type="journal article" date="2023" name="ACS Omega">
        <title>Identification of the Neoaspergillic Acid Biosynthesis Gene Cluster by Establishing an In Vitro CRISPR-Ribonucleoprotein Genetic System in Aspergillus melleus.</title>
        <authorList>
            <person name="Yuan B."/>
            <person name="Grau M.F."/>
            <person name="Murata R.M."/>
            <person name="Torok T."/>
            <person name="Venkateswaran K."/>
            <person name="Stajich J.E."/>
            <person name="Wang C.C.C."/>
        </authorList>
    </citation>
    <scope>NUCLEOTIDE SEQUENCE [LARGE SCALE GENOMIC DNA]</scope>
    <source>
        <strain evidence="1 2">IMV 1140</strain>
    </source>
</reference>
<gene>
    <name evidence="1" type="ORF">N8T08_009511</name>
</gene>
<evidence type="ECO:0000313" key="2">
    <source>
        <dbReference type="Proteomes" id="UP001177260"/>
    </source>
</evidence>
<organism evidence="1 2">
    <name type="scientific">Aspergillus melleus</name>
    <dbReference type="NCBI Taxonomy" id="138277"/>
    <lineage>
        <taxon>Eukaryota</taxon>
        <taxon>Fungi</taxon>
        <taxon>Dikarya</taxon>
        <taxon>Ascomycota</taxon>
        <taxon>Pezizomycotina</taxon>
        <taxon>Eurotiomycetes</taxon>
        <taxon>Eurotiomycetidae</taxon>
        <taxon>Eurotiales</taxon>
        <taxon>Aspergillaceae</taxon>
        <taxon>Aspergillus</taxon>
        <taxon>Aspergillus subgen. Circumdati</taxon>
    </lineage>
</organism>
<sequence>MFDDGGSFNYVKRILPERNEIAVTQVIGQLVVPWAEIGILRGQVGFTCLIDSVKELWDGSISLDEVVHGQQLNADNVTGGQYQVPTPQPDYSVGFLKEAFTKSQIDKLAPFLGGFHSTSPFKGTAEMLFPFLAVEVKCGRVSLDLADRQNAHSMSRALKGVVDIFRLVKREKELHRQILGFSISHNHGHVRIYGHYPVIDREKTTYYRHSVRAFSITARNGRERWTSYKFVMALYNDWVPTHFQRLSSAVDDLPAGVNFDKISSKSAQSY</sequence>
<accession>A0ACC3BDC5</accession>
<evidence type="ECO:0000313" key="1">
    <source>
        <dbReference type="EMBL" id="KAK1148505.1"/>
    </source>
</evidence>
<dbReference type="EMBL" id="JAOPJF010000007">
    <property type="protein sequence ID" value="KAK1148505.1"/>
    <property type="molecule type" value="Genomic_DNA"/>
</dbReference>
<comment type="caution">
    <text evidence="1">The sequence shown here is derived from an EMBL/GenBank/DDBJ whole genome shotgun (WGS) entry which is preliminary data.</text>
</comment>
<proteinExistence type="predicted"/>
<name>A0ACC3BDC5_9EURO</name>
<protein>
    <submittedName>
        <fullName evidence="1">Uncharacterized protein</fullName>
    </submittedName>
</protein>
<keyword evidence="2" id="KW-1185">Reference proteome</keyword>